<dbReference type="Proteomes" id="UP000238327">
    <property type="component" value="Chromosome"/>
</dbReference>
<sequence length="99" mass="10563">MEISTNAFNSGLSGIQAGQRRVDQAASDIASNTINPSQQVSQTPPQNQVNASSQVTERDRPDLTESLVALRVGENEVRANARVVDTADEVLGTLIDTRA</sequence>
<dbReference type="OrthoDB" id="5705747at2"/>
<feature type="compositionally biased region" description="Polar residues" evidence="1">
    <location>
        <begin position="29"/>
        <end position="55"/>
    </location>
</feature>
<reference evidence="2 3" key="1">
    <citation type="submission" date="2018-03" db="EMBL/GenBank/DDBJ databases">
        <title>Complete genome sequence and methylome analysis of Pseudomonas mendocina NEB 698.</title>
        <authorList>
            <person name="Morgan R.D."/>
        </authorList>
    </citation>
    <scope>NUCLEOTIDE SEQUENCE [LARGE SCALE GENOMIC DNA]</scope>
    <source>
        <strain evidence="2 3">NEB698</strain>
    </source>
</reference>
<evidence type="ECO:0000313" key="2">
    <source>
        <dbReference type="EMBL" id="AVO53769.1"/>
    </source>
</evidence>
<organism evidence="2 3">
    <name type="scientific">Ectopseudomonas mendocina</name>
    <name type="common">Pseudomonas mendocina</name>
    <dbReference type="NCBI Taxonomy" id="300"/>
    <lineage>
        <taxon>Bacteria</taxon>
        <taxon>Pseudomonadati</taxon>
        <taxon>Pseudomonadota</taxon>
        <taxon>Gammaproteobacteria</taxon>
        <taxon>Pseudomonadales</taxon>
        <taxon>Pseudomonadaceae</taxon>
        <taxon>Ectopseudomonas</taxon>
    </lineage>
</organism>
<gene>
    <name evidence="2" type="ORF">C7A17_13645</name>
</gene>
<protein>
    <recommendedName>
        <fullName evidence="4">Pyrroloquinoline quinone biosynthesis protein PqqE</fullName>
    </recommendedName>
</protein>
<dbReference type="AlphaFoldDB" id="A0A2R3QPQ7"/>
<dbReference type="EMBL" id="CP027657">
    <property type="protein sequence ID" value="AVO53769.1"/>
    <property type="molecule type" value="Genomic_DNA"/>
</dbReference>
<proteinExistence type="predicted"/>
<evidence type="ECO:0000256" key="1">
    <source>
        <dbReference type="SAM" id="MobiDB-lite"/>
    </source>
</evidence>
<accession>A0A2R3QPQ7</accession>
<name>A0A2R3QPQ7_ECTME</name>
<feature type="region of interest" description="Disordered" evidence="1">
    <location>
        <begin position="1"/>
        <end position="62"/>
    </location>
</feature>
<dbReference type="RefSeq" id="WP_106738550.1">
    <property type="nucleotide sequence ID" value="NZ_CP027657.1"/>
</dbReference>
<feature type="compositionally biased region" description="Polar residues" evidence="1">
    <location>
        <begin position="1"/>
        <end position="13"/>
    </location>
</feature>
<evidence type="ECO:0008006" key="4">
    <source>
        <dbReference type="Google" id="ProtNLM"/>
    </source>
</evidence>
<evidence type="ECO:0000313" key="3">
    <source>
        <dbReference type="Proteomes" id="UP000238327"/>
    </source>
</evidence>
<dbReference type="STRING" id="1001585.MDS_4402"/>